<accession>A0A3Q1HKB8</accession>
<feature type="domain" description="Phospholipase A2-like central" evidence="5">
    <location>
        <begin position="157"/>
        <end position="252"/>
    </location>
</feature>
<reference evidence="6" key="3">
    <citation type="submission" date="2025-09" db="UniProtKB">
        <authorList>
            <consortium name="Ensembl"/>
        </authorList>
    </citation>
    <scope>IDENTIFICATION</scope>
</reference>
<keyword evidence="4" id="KW-0732">Signal</keyword>
<evidence type="ECO:0000256" key="1">
    <source>
        <dbReference type="ARBA" id="ARBA00004613"/>
    </source>
</evidence>
<dbReference type="InterPro" id="IPR033113">
    <property type="entry name" value="PLA2_histidine"/>
</dbReference>
<feature type="domain" description="Phospholipase A2-like central" evidence="5">
    <location>
        <begin position="367"/>
        <end position="428"/>
    </location>
</feature>
<proteinExistence type="predicted"/>
<dbReference type="GO" id="GO:0006644">
    <property type="term" value="P:phospholipid metabolic process"/>
    <property type="evidence" value="ECO:0007669"/>
    <property type="project" value="InterPro"/>
</dbReference>
<evidence type="ECO:0000259" key="5">
    <source>
        <dbReference type="Pfam" id="PF05826"/>
    </source>
</evidence>
<reference evidence="6" key="1">
    <citation type="submission" date="2021-04" db="EMBL/GenBank/DDBJ databases">
        <authorList>
            <consortium name="Wellcome Sanger Institute Data Sharing"/>
        </authorList>
    </citation>
    <scope>NUCLEOTIDE SEQUENCE [LARGE SCALE GENOMIC DNA]</scope>
</reference>
<evidence type="ECO:0000313" key="6">
    <source>
        <dbReference type="Ensembl" id="ENSATEP00000005478.2"/>
    </source>
</evidence>
<evidence type="ECO:0000256" key="3">
    <source>
        <dbReference type="SAM" id="MobiDB-lite"/>
    </source>
</evidence>
<evidence type="ECO:0000256" key="4">
    <source>
        <dbReference type="SAM" id="SignalP"/>
    </source>
</evidence>
<dbReference type="STRING" id="64144.ENSATEP00000005478"/>
<dbReference type="Pfam" id="PF05826">
    <property type="entry name" value="Phospholip_A2_2"/>
    <property type="match status" value="2"/>
</dbReference>
<sequence length="448" mass="49738">MKVARCQLTLVHLLCHCHSAILCTWTKVLPHGELHYNFLRQDSSSLRLYHSVWSEERAPLSCSWSDDAALIQNYLSLCRERAHEFSERPDGNLNVNLLLEAEDQCVSLASQAVAWHGERTGKRPVRSAGGLPAATSIQGQDERSEVRSHQRVKRGFIVPGTLWCGSGNKAPSYDDLGVFGDTDSCCREHDQCKHTILSFHSEFGVFNTNIFTMSHCECDNKFRSCLMQANDSISHVVGYTFFNLLKMHCFEFSHRLQCTQRNWFGILSSTFIAADASTVPTPSTNLSSTFITEAAPTVLTPSTSLSSTFIAADASTVPTPSTSLSSTFIAAAASTVPTPSTSLPSAPPASITPVTNVKKLLSCDIFKDLDECRNKILPLENRYGLHNPEPRTLYHCNCTTRLFQTLAEPRRLTEVHALLLEHVSQSCFLTRDCTAGNTLVYRQRRVDS</sequence>
<keyword evidence="2" id="KW-0964">Secreted</keyword>
<dbReference type="GeneTree" id="ENSGT00940000165179"/>
<gene>
    <name evidence="6" type="primary">PLA2G3</name>
</gene>
<dbReference type="InterPro" id="IPR036444">
    <property type="entry name" value="PLipase_A2_dom_sf"/>
</dbReference>
<dbReference type="Ensembl" id="ENSATET00000005569.3">
    <property type="protein sequence ID" value="ENSATEP00000005478.2"/>
    <property type="gene ID" value="ENSATEG00000003868.3"/>
</dbReference>
<feature type="signal peptide" evidence="4">
    <location>
        <begin position="1"/>
        <end position="19"/>
    </location>
</feature>
<evidence type="ECO:0000313" key="7">
    <source>
        <dbReference type="Proteomes" id="UP000265040"/>
    </source>
</evidence>
<dbReference type="InterPro" id="IPR016090">
    <property type="entry name" value="PLA2-like_dom"/>
</dbReference>
<dbReference type="AlphaFoldDB" id="A0A3Q1HKB8"/>
<dbReference type="InParanoid" id="A0A3Q1HKB8"/>
<dbReference type="SUPFAM" id="SSF48619">
    <property type="entry name" value="Phospholipase A2, PLA2"/>
    <property type="match status" value="1"/>
</dbReference>
<dbReference type="Gene3D" id="1.20.90.10">
    <property type="entry name" value="Phospholipase A2 domain"/>
    <property type="match status" value="2"/>
</dbReference>
<reference evidence="6" key="2">
    <citation type="submission" date="2025-08" db="UniProtKB">
        <authorList>
            <consortium name="Ensembl"/>
        </authorList>
    </citation>
    <scope>IDENTIFICATION</scope>
</reference>
<dbReference type="GO" id="GO:0005576">
    <property type="term" value="C:extracellular region"/>
    <property type="evidence" value="ECO:0007669"/>
    <property type="project" value="UniProtKB-SubCell"/>
</dbReference>
<comment type="subcellular location">
    <subcellularLocation>
        <location evidence="1">Secreted</location>
    </subcellularLocation>
</comment>
<protein>
    <recommendedName>
        <fullName evidence="5">Phospholipase A2-like central domain-containing protein</fullName>
    </recommendedName>
</protein>
<organism evidence="6 7">
    <name type="scientific">Anabas testudineus</name>
    <name type="common">Climbing perch</name>
    <name type="synonym">Anthias testudineus</name>
    <dbReference type="NCBI Taxonomy" id="64144"/>
    <lineage>
        <taxon>Eukaryota</taxon>
        <taxon>Metazoa</taxon>
        <taxon>Chordata</taxon>
        <taxon>Craniata</taxon>
        <taxon>Vertebrata</taxon>
        <taxon>Euteleostomi</taxon>
        <taxon>Actinopterygii</taxon>
        <taxon>Neopterygii</taxon>
        <taxon>Teleostei</taxon>
        <taxon>Neoteleostei</taxon>
        <taxon>Acanthomorphata</taxon>
        <taxon>Anabantaria</taxon>
        <taxon>Anabantiformes</taxon>
        <taxon>Anabantoidei</taxon>
        <taxon>Anabantidae</taxon>
        <taxon>Anabas</taxon>
    </lineage>
</organism>
<evidence type="ECO:0000256" key="2">
    <source>
        <dbReference type="ARBA" id="ARBA00022525"/>
    </source>
</evidence>
<dbReference type="GO" id="GO:0050482">
    <property type="term" value="P:arachidonate secretion"/>
    <property type="evidence" value="ECO:0007669"/>
    <property type="project" value="InterPro"/>
</dbReference>
<dbReference type="GO" id="GO:0046872">
    <property type="term" value="F:metal ion binding"/>
    <property type="evidence" value="ECO:0007669"/>
    <property type="project" value="UniProtKB-KW"/>
</dbReference>
<dbReference type="Proteomes" id="UP000265040">
    <property type="component" value="Chromosome 12"/>
</dbReference>
<keyword evidence="7" id="KW-1185">Reference proteome</keyword>
<dbReference type="OrthoDB" id="10059604at2759"/>
<feature type="chain" id="PRO_5047393293" description="Phospholipase A2-like central domain-containing protein" evidence="4">
    <location>
        <begin position="20"/>
        <end position="448"/>
    </location>
</feature>
<feature type="region of interest" description="Disordered" evidence="3">
    <location>
        <begin position="123"/>
        <end position="143"/>
    </location>
</feature>
<dbReference type="PANTHER" id="PTHR12253">
    <property type="entry name" value="RH14732P"/>
    <property type="match status" value="1"/>
</dbReference>
<dbReference type="CDD" id="cd04704">
    <property type="entry name" value="PLA2_bee_venom_like"/>
    <property type="match status" value="1"/>
</dbReference>
<name>A0A3Q1HKB8_ANATE</name>
<dbReference type="GO" id="GO:0004623">
    <property type="term" value="F:phospholipase A2 activity"/>
    <property type="evidence" value="ECO:0007669"/>
    <property type="project" value="UniProtKB-EC"/>
</dbReference>
<dbReference type="PROSITE" id="PS00118">
    <property type="entry name" value="PA2_HIS"/>
    <property type="match status" value="1"/>
</dbReference>